<sequence length="180" mass="19861">MHRAAPGADRGPSRVARGGEENGAQQSQRVQHRGGDIVDTVREQQPDHIHQQAEPRHRRQGAGRPQQSPYGTSLVPPHGGRGRHSAQYGHPRREPGQAHRRLVATDGRTRRTSPYAGQSDDALHHRPAQRGPSRDPWLSAPTVLPGNGRRRLFHFAHGMSVTSPGVRHVDRRDDPSPPEG</sequence>
<protein>
    <submittedName>
        <fullName evidence="2">Uncharacterized protein</fullName>
    </submittedName>
</protein>
<organism evidence="2 3">
    <name type="scientific">Streptomyces purpureus</name>
    <dbReference type="NCBI Taxonomy" id="1951"/>
    <lineage>
        <taxon>Bacteria</taxon>
        <taxon>Bacillati</taxon>
        <taxon>Actinomycetota</taxon>
        <taxon>Actinomycetes</taxon>
        <taxon>Kitasatosporales</taxon>
        <taxon>Streptomycetaceae</taxon>
        <taxon>Streptomyces</taxon>
    </lineage>
</organism>
<evidence type="ECO:0000313" key="3">
    <source>
        <dbReference type="Proteomes" id="UP000619486"/>
    </source>
</evidence>
<reference evidence="2" key="2">
    <citation type="submission" date="2020-09" db="EMBL/GenBank/DDBJ databases">
        <authorList>
            <person name="Sun Q."/>
            <person name="Ohkuma M."/>
        </authorList>
    </citation>
    <scope>NUCLEOTIDE SEQUENCE</scope>
    <source>
        <strain evidence="2">JCM 3172</strain>
    </source>
</reference>
<dbReference type="EMBL" id="BMQQ01000018">
    <property type="protein sequence ID" value="GGT45886.1"/>
    <property type="molecule type" value="Genomic_DNA"/>
</dbReference>
<reference evidence="2" key="1">
    <citation type="journal article" date="2014" name="Int. J. Syst. Evol. Microbiol.">
        <title>Complete genome sequence of Corynebacterium casei LMG S-19264T (=DSM 44701T), isolated from a smear-ripened cheese.</title>
        <authorList>
            <consortium name="US DOE Joint Genome Institute (JGI-PGF)"/>
            <person name="Walter F."/>
            <person name="Albersmeier A."/>
            <person name="Kalinowski J."/>
            <person name="Ruckert C."/>
        </authorList>
    </citation>
    <scope>NUCLEOTIDE SEQUENCE</scope>
    <source>
        <strain evidence="2">JCM 3172</strain>
    </source>
</reference>
<dbReference type="AlphaFoldDB" id="A0A918H930"/>
<evidence type="ECO:0000256" key="1">
    <source>
        <dbReference type="SAM" id="MobiDB-lite"/>
    </source>
</evidence>
<feature type="compositionally biased region" description="Basic and acidic residues" evidence="1">
    <location>
        <begin position="33"/>
        <end position="55"/>
    </location>
</feature>
<keyword evidence="3" id="KW-1185">Reference proteome</keyword>
<dbReference type="Proteomes" id="UP000619486">
    <property type="component" value="Unassembled WGS sequence"/>
</dbReference>
<comment type="caution">
    <text evidence="2">The sequence shown here is derived from an EMBL/GenBank/DDBJ whole genome shotgun (WGS) entry which is preliminary data.</text>
</comment>
<gene>
    <name evidence="2" type="ORF">GCM10014713_44710</name>
</gene>
<feature type="compositionally biased region" description="Basic and acidic residues" evidence="1">
    <location>
        <begin position="167"/>
        <end position="180"/>
    </location>
</feature>
<proteinExistence type="predicted"/>
<feature type="region of interest" description="Disordered" evidence="1">
    <location>
        <begin position="1"/>
        <end position="180"/>
    </location>
</feature>
<accession>A0A918H930</accession>
<name>A0A918H930_9ACTN</name>
<evidence type="ECO:0000313" key="2">
    <source>
        <dbReference type="EMBL" id="GGT45886.1"/>
    </source>
</evidence>